<keyword evidence="5" id="KW-1133">Transmembrane helix</keyword>
<dbReference type="GO" id="GO:0005886">
    <property type="term" value="C:plasma membrane"/>
    <property type="evidence" value="ECO:0007669"/>
    <property type="project" value="TreeGrafter"/>
</dbReference>
<organism evidence="12 13">
    <name type="scientific">Owenia fusiformis</name>
    <name type="common">Polychaete worm</name>
    <dbReference type="NCBI Taxonomy" id="6347"/>
    <lineage>
        <taxon>Eukaryota</taxon>
        <taxon>Metazoa</taxon>
        <taxon>Spiralia</taxon>
        <taxon>Lophotrochozoa</taxon>
        <taxon>Annelida</taxon>
        <taxon>Polychaeta</taxon>
        <taxon>Sedentaria</taxon>
        <taxon>Canalipalpata</taxon>
        <taxon>Sabellida</taxon>
        <taxon>Oweniida</taxon>
        <taxon>Oweniidae</taxon>
        <taxon>Owenia</taxon>
    </lineage>
</organism>
<proteinExistence type="inferred from homology"/>
<dbReference type="Pfam" id="PF00858">
    <property type="entry name" value="ASC"/>
    <property type="match status" value="1"/>
</dbReference>
<evidence type="ECO:0000256" key="4">
    <source>
        <dbReference type="ARBA" id="ARBA00022692"/>
    </source>
</evidence>
<keyword evidence="10 11" id="KW-0407">Ion channel</keyword>
<dbReference type="PANTHER" id="PTHR11690:SF248">
    <property type="entry name" value="PICKPOCKET 17, ISOFORM A"/>
    <property type="match status" value="1"/>
</dbReference>
<keyword evidence="13" id="KW-1185">Reference proteome</keyword>
<evidence type="ECO:0000256" key="11">
    <source>
        <dbReference type="RuleBase" id="RU000679"/>
    </source>
</evidence>
<evidence type="ECO:0000256" key="6">
    <source>
        <dbReference type="ARBA" id="ARBA00023053"/>
    </source>
</evidence>
<reference evidence="12" key="1">
    <citation type="submission" date="2022-03" db="EMBL/GenBank/DDBJ databases">
        <authorList>
            <person name="Martin C."/>
        </authorList>
    </citation>
    <scope>NUCLEOTIDE SEQUENCE</scope>
</reference>
<keyword evidence="6" id="KW-0915">Sodium</keyword>
<protein>
    <submittedName>
        <fullName evidence="12">Uncharacterized protein</fullName>
    </submittedName>
</protein>
<evidence type="ECO:0000313" key="12">
    <source>
        <dbReference type="EMBL" id="CAH1773980.1"/>
    </source>
</evidence>
<name>A0A8J1UC71_OWEFU</name>
<keyword evidence="4 11" id="KW-0812">Transmembrane</keyword>
<evidence type="ECO:0000313" key="13">
    <source>
        <dbReference type="Proteomes" id="UP000749559"/>
    </source>
</evidence>
<dbReference type="Gene3D" id="2.60.470.10">
    <property type="entry name" value="Acid-sensing ion channels like domains"/>
    <property type="match status" value="1"/>
</dbReference>
<keyword evidence="7 11" id="KW-0406">Ion transport</keyword>
<keyword evidence="2 11" id="KW-0813">Transport</keyword>
<dbReference type="AlphaFoldDB" id="A0A8J1UC71"/>
<comment type="caution">
    <text evidence="12">The sequence shown here is derived from an EMBL/GenBank/DDBJ whole genome shotgun (WGS) entry which is preliminary data.</text>
</comment>
<dbReference type="EMBL" id="CAIIXF020000001">
    <property type="protein sequence ID" value="CAH1773980.1"/>
    <property type="molecule type" value="Genomic_DNA"/>
</dbReference>
<comment type="subcellular location">
    <subcellularLocation>
        <location evidence="1">Membrane</location>
        <topology evidence="1">Multi-pass membrane protein</topology>
    </subcellularLocation>
</comment>
<dbReference type="PANTHER" id="PTHR11690">
    <property type="entry name" value="AMILORIDE-SENSITIVE SODIUM CHANNEL-RELATED"/>
    <property type="match status" value="1"/>
</dbReference>
<keyword evidence="9 11" id="KW-0739">Sodium transport</keyword>
<comment type="similarity">
    <text evidence="11">Belongs to the amiloride-sensitive sodium channel (TC 1.A.6) family.</text>
</comment>
<keyword evidence="3 11" id="KW-0894">Sodium channel</keyword>
<dbReference type="OrthoDB" id="6021021at2759"/>
<evidence type="ECO:0000256" key="2">
    <source>
        <dbReference type="ARBA" id="ARBA00022448"/>
    </source>
</evidence>
<accession>A0A8J1UC71</accession>
<sequence>MAESTEGSNSEKGPMTYKLIFIDFLKTTSIRGPPRIIRTKHKLWRLLYSFIFMFVLGTNCFCIWTTIGDYLAYPVISQSYIIHSDMVSDRVEHFPDITVCDINAPQPQYAHPNGSLTELGIEAEVFLRMILTNIDQILGGEPEKDLNKLNMYELDLLRIQKKEQFLIENNTQGLELMEMFYSTRGYLQQYTRSQRYQIGHRKEDFIVDCKSLDWYVSDQETCNMTRILLHQDLGFPNLNCYTIQLQTQPFDMVKTNGVSLVLFLGPPGDFLPEDPPSPVPLDSGAVVYLHEHNTMPFQQTSFNIPAGFKTTVHLDVSKVMKLKNPYSTCSDSIELLFKNLDGDPYKYTRDACLAENMQKCMIKNCKCIIDEVPAIENVSYCLKTQSDSNIVKENIKCMKRMKSPKHIANCALGEICLDPCEKYIYKPRLSHTEWPQENKQLPVYNEFIRGGPHQVVYHEYEALLYENSPNMTSSERMNALKQLNLIKESFIKLDVVLNSKDIVAFSDKPFYTGLSVLSVIASSLIFWIGFTFFSLIEILECLFHMVLSCVSQGNKKPSSVH</sequence>
<evidence type="ECO:0000256" key="9">
    <source>
        <dbReference type="ARBA" id="ARBA00023201"/>
    </source>
</evidence>
<keyword evidence="8" id="KW-0472">Membrane</keyword>
<dbReference type="PRINTS" id="PR01078">
    <property type="entry name" value="AMINACHANNEL"/>
</dbReference>
<evidence type="ECO:0000256" key="5">
    <source>
        <dbReference type="ARBA" id="ARBA00022989"/>
    </source>
</evidence>
<evidence type="ECO:0000256" key="3">
    <source>
        <dbReference type="ARBA" id="ARBA00022461"/>
    </source>
</evidence>
<dbReference type="Proteomes" id="UP000749559">
    <property type="component" value="Unassembled WGS sequence"/>
</dbReference>
<evidence type="ECO:0000256" key="8">
    <source>
        <dbReference type="ARBA" id="ARBA00023136"/>
    </source>
</evidence>
<gene>
    <name evidence="12" type="ORF">OFUS_LOCUS1507</name>
</gene>
<dbReference type="GO" id="GO:0015280">
    <property type="term" value="F:ligand-gated sodium channel activity"/>
    <property type="evidence" value="ECO:0007669"/>
    <property type="project" value="TreeGrafter"/>
</dbReference>
<dbReference type="InterPro" id="IPR001873">
    <property type="entry name" value="ENaC"/>
</dbReference>
<evidence type="ECO:0000256" key="1">
    <source>
        <dbReference type="ARBA" id="ARBA00004141"/>
    </source>
</evidence>
<evidence type="ECO:0000256" key="10">
    <source>
        <dbReference type="ARBA" id="ARBA00023303"/>
    </source>
</evidence>
<evidence type="ECO:0000256" key="7">
    <source>
        <dbReference type="ARBA" id="ARBA00023065"/>
    </source>
</evidence>